<dbReference type="PANTHER" id="PTHR37694:SF1">
    <property type="entry name" value="SLR8022 PROTEIN"/>
    <property type="match status" value="1"/>
</dbReference>
<dbReference type="RefSeq" id="WP_206104613.1">
    <property type="nucleotide sequence ID" value="NZ_CP070969.1"/>
</dbReference>
<proteinExistence type="predicted"/>
<reference evidence="2 3" key="1">
    <citation type="submission" date="2021-02" db="EMBL/GenBank/DDBJ databases">
        <title>Paenibacillus tianjinensis sp. nov.</title>
        <authorList>
            <person name="Liu H."/>
        </authorList>
    </citation>
    <scope>NUCLEOTIDE SEQUENCE [LARGE SCALE GENOMIC DNA]</scope>
    <source>
        <strain evidence="2 3">TB2019</strain>
    </source>
</reference>
<sequence>MEQAGFIKKLPHSEVIDLRNIITVEEQQVSSLTLVQRPNLAMTLLSLDKGSSIGGHSSPGDAMVNILSGLAHITIADKEYSVQAGESIILPANIPHALYAAEAFQMLLIVVKPDKKEVKLGEKRLPPQDR</sequence>
<dbReference type="Pfam" id="PF07883">
    <property type="entry name" value="Cupin_2"/>
    <property type="match status" value="1"/>
</dbReference>
<gene>
    <name evidence="2" type="ORF">JRJ22_11770</name>
</gene>
<accession>A0ABX7LIK4</accession>
<dbReference type="Proteomes" id="UP000663452">
    <property type="component" value="Chromosome"/>
</dbReference>
<dbReference type="InterPro" id="IPR013096">
    <property type="entry name" value="Cupin_2"/>
</dbReference>
<organism evidence="2 3">
    <name type="scientific">Paenibacillus tianjinensis</name>
    <dbReference type="NCBI Taxonomy" id="2810347"/>
    <lineage>
        <taxon>Bacteria</taxon>
        <taxon>Bacillati</taxon>
        <taxon>Bacillota</taxon>
        <taxon>Bacilli</taxon>
        <taxon>Bacillales</taxon>
        <taxon>Paenibacillaceae</taxon>
        <taxon>Paenibacillus</taxon>
    </lineage>
</organism>
<protein>
    <submittedName>
        <fullName evidence="2">Cupin domain-containing protein</fullName>
    </submittedName>
</protein>
<evidence type="ECO:0000313" key="2">
    <source>
        <dbReference type="EMBL" id="QSF47178.1"/>
    </source>
</evidence>
<evidence type="ECO:0000313" key="3">
    <source>
        <dbReference type="Proteomes" id="UP000663452"/>
    </source>
</evidence>
<feature type="domain" description="Cupin type-2" evidence="1">
    <location>
        <begin position="45"/>
        <end position="110"/>
    </location>
</feature>
<keyword evidence="3" id="KW-1185">Reference proteome</keyword>
<dbReference type="EMBL" id="CP070969">
    <property type="protein sequence ID" value="QSF47178.1"/>
    <property type="molecule type" value="Genomic_DNA"/>
</dbReference>
<dbReference type="PANTHER" id="PTHR37694">
    <property type="entry name" value="SLR8022 PROTEIN"/>
    <property type="match status" value="1"/>
</dbReference>
<evidence type="ECO:0000259" key="1">
    <source>
        <dbReference type="Pfam" id="PF07883"/>
    </source>
</evidence>
<dbReference type="InterPro" id="IPR014710">
    <property type="entry name" value="RmlC-like_jellyroll"/>
</dbReference>
<name>A0ABX7LIK4_9BACL</name>
<dbReference type="Gene3D" id="2.60.120.10">
    <property type="entry name" value="Jelly Rolls"/>
    <property type="match status" value="1"/>
</dbReference>
<dbReference type="CDD" id="cd02230">
    <property type="entry name" value="cupin_HP0902-like"/>
    <property type="match status" value="1"/>
</dbReference>
<dbReference type="SUPFAM" id="SSF51182">
    <property type="entry name" value="RmlC-like cupins"/>
    <property type="match status" value="1"/>
</dbReference>
<dbReference type="InterPro" id="IPR011051">
    <property type="entry name" value="RmlC_Cupin_sf"/>
</dbReference>